<evidence type="ECO:0000313" key="3">
    <source>
        <dbReference type="Proteomes" id="UP000286716"/>
    </source>
</evidence>
<dbReference type="InterPro" id="IPR020845">
    <property type="entry name" value="AMP-binding_CS"/>
</dbReference>
<dbReference type="SUPFAM" id="SSF56801">
    <property type="entry name" value="Acetyl-CoA synthetase-like"/>
    <property type="match status" value="1"/>
</dbReference>
<dbReference type="EMBL" id="QHHU01000013">
    <property type="protein sequence ID" value="RSM46434.1"/>
    <property type="molecule type" value="Genomic_DNA"/>
</dbReference>
<dbReference type="InterPro" id="IPR000873">
    <property type="entry name" value="AMP-dep_synth/lig_dom"/>
</dbReference>
<evidence type="ECO:0000313" key="2">
    <source>
        <dbReference type="EMBL" id="RSM46434.1"/>
    </source>
</evidence>
<reference evidence="2 3" key="1">
    <citation type="submission" date="2018-05" db="EMBL/GenBank/DDBJ databases">
        <title>Evolution of GPA BGCs.</title>
        <authorList>
            <person name="Waglechner N."/>
            <person name="Wright G.D."/>
        </authorList>
    </citation>
    <scope>NUCLEOTIDE SEQUENCE [LARGE SCALE GENOMIC DNA]</scope>
    <source>
        <strain evidence="2 3">DSM 5908</strain>
    </source>
</reference>
<dbReference type="GO" id="GO:0044550">
    <property type="term" value="P:secondary metabolite biosynthetic process"/>
    <property type="evidence" value="ECO:0007669"/>
    <property type="project" value="TreeGrafter"/>
</dbReference>
<dbReference type="PANTHER" id="PTHR45527">
    <property type="entry name" value="NONRIBOSOMAL PEPTIDE SYNTHETASE"/>
    <property type="match status" value="1"/>
</dbReference>
<evidence type="ECO:0000259" key="1">
    <source>
        <dbReference type="Pfam" id="PF00501"/>
    </source>
</evidence>
<protein>
    <submittedName>
        <fullName evidence="2">Amino acid adenylation domain-containing protein</fullName>
    </submittedName>
</protein>
<dbReference type="AlphaFoldDB" id="A0A428WTM0"/>
<dbReference type="GO" id="GO:0031177">
    <property type="term" value="F:phosphopantetheine binding"/>
    <property type="evidence" value="ECO:0007669"/>
    <property type="project" value="TreeGrafter"/>
</dbReference>
<dbReference type="Proteomes" id="UP000286716">
    <property type="component" value="Unassembled WGS sequence"/>
</dbReference>
<dbReference type="PANTHER" id="PTHR45527:SF1">
    <property type="entry name" value="FATTY ACID SYNTHASE"/>
    <property type="match status" value="1"/>
</dbReference>
<accession>A0A428WTM0</accession>
<proteinExistence type="predicted"/>
<dbReference type="PROSITE" id="PS00455">
    <property type="entry name" value="AMP_BINDING"/>
    <property type="match status" value="1"/>
</dbReference>
<dbReference type="Pfam" id="PF00501">
    <property type="entry name" value="AMP-binding"/>
    <property type="match status" value="1"/>
</dbReference>
<dbReference type="OrthoDB" id="3243414at2"/>
<dbReference type="GO" id="GO:0005737">
    <property type="term" value="C:cytoplasm"/>
    <property type="evidence" value="ECO:0007669"/>
    <property type="project" value="TreeGrafter"/>
</dbReference>
<dbReference type="InterPro" id="IPR045851">
    <property type="entry name" value="AMP-bd_C_sf"/>
</dbReference>
<dbReference type="InterPro" id="IPR042099">
    <property type="entry name" value="ANL_N_sf"/>
</dbReference>
<dbReference type="RefSeq" id="WP_020638190.1">
    <property type="nucleotide sequence ID" value="NZ_QHHU01000013.1"/>
</dbReference>
<name>A0A428WTM0_AMYBA</name>
<organism evidence="2 3">
    <name type="scientific">Amycolatopsis balhimycina DSM 5908</name>
    <dbReference type="NCBI Taxonomy" id="1081091"/>
    <lineage>
        <taxon>Bacteria</taxon>
        <taxon>Bacillati</taxon>
        <taxon>Actinomycetota</taxon>
        <taxon>Actinomycetes</taxon>
        <taxon>Pseudonocardiales</taxon>
        <taxon>Pseudonocardiaceae</taxon>
        <taxon>Amycolatopsis</taxon>
    </lineage>
</organism>
<comment type="caution">
    <text evidence="2">The sequence shown here is derived from an EMBL/GenBank/DDBJ whole genome shotgun (WGS) entry which is preliminary data.</text>
</comment>
<dbReference type="Gene3D" id="3.30.300.30">
    <property type="match status" value="1"/>
</dbReference>
<dbReference type="Gene3D" id="3.40.50.12780">
    <property type="entry name" value="N-terminal domain of ligase-like"/>
    <property type="match status" value="1"/>
</dbReference>
<sequence>MTLYRFFADTAARWPDAVAVETDGRSWTYRELHRLAEGTAGAVLARHSRIPRRIGLLAARGIQAYAGYLAVLRLGAAVVPLDPRLPERRLRHIAELAGLELVLAAEPADWAPRVVELPVTEDWALPAYSGRPGDEAYVLFTSGSTGRPKGVPIRHRNFADYVPYWVKAFEVGPGSRVSQTFGLGFDPSVFDLFVAWAAGATVVAPDPGELLTPVAYIRRARLTHWFAVPSVVGVARQLGNLPTGEADTLRHSLFAAEPLTRELASLWAEVAPASTIGNIYGPTELTITVTGYRLPADRPAWPGTSNGTVPIGRPYPHLDAVVLGEDGLPATEGELCVRGLQRFGGYLDPRDDIGRFTFFDGTGPAADYDGSRPLTDAFWYRTGDRVGWEAGEIVHRGRLDQQVKIHGHRVELGEIEAALRAHPEIDQVVVLAPATDGEPALTAIYTGEPLPAAALHHWLRSRVPIHMLPRHFEHRTTMPLSLNGKIDRHRLTGPEKS</sequence>
<keyword evidence="3" id="KW-1185">Reference proteome</keyword>
<feature type="domain" description="AMP-dependent synthetase/ligase" evidence="1">
    <location>
        <begin position="7"/>
        <end position="347"/>
    </location>
</feature>
<dbReference type="GO" id="GO:0043041">
    <property type="term" value="P:amino acid activation for nonribosomal peptide biosynthetic process"/>
    <property type="evidence" value="ECO:0007669"/>
    <property type="project" value="TreeGrafter"/>
</dbReference>
<gene>
    <name evidence="2" type="ORF">DMA12_11695</name>
</gene>